<organism evidence="1 2">
    <name type="scientific">Moniliophthora roreri</name>
    <name type="common">Frosty pod rot fungus</name>
    <name type="synonym">Monilia roreri</name>
    <dbReference type="NCBI Taxonomy" id="221103"/>
    <lineage>
        <taxon>Eukaryota</taxon>
        <taxon>Fungi</taxon>
        <taxon>Dikarya</taxon>
        <taxon>Basidiomycota</taxon>
        <taxon>Agaricomycotina</taxon>
        <taxon>Agaricomycetes</taxon>
        <taxon>Agaricomycetidae</taxon>
        <taxon>Agaricales</taxon>
        <taxon>Marasmiineae</taxon>
        <taxon>Marasmiaceae</taxon>
        <taxon>Moniliophthora</taxon>
    </lineage>
</organism>
<comment type="caution">
    <text evidence="1">The sequence shown here is derived from an EMBL/GenBank/DDBJ whole genome shotgun (WGS) entry which is preliminary data.</text>
</comment>
<proteinExistence type="predicted"/>
<dbReference type="AlphaFoldDB" id="A0A0W0FJT4"/>
<dbReference type="Proteomes" id="UP000054988">
    <property type="component" value="Unassembled WGS sequence"/>
</dbReference>
<gene>
    <name evidence="1" type="ORF">WG66_10901</name>
</gene>
<evidence type="ECO:0000313" key="1">
    <source>
        <dbReference type="EMBL" id="KTB36524.1"/>
    </source>
</evidence>
<protein>
    <submittedName>
        <fullName evidence="1">Uncharacterized protein</fullName>
    </submittedName>
</protein>
<name>A0A0W0FJT4_MONRR</name>
<reference evidence="1 2" key="1">
    <citation type="submission" date="2015-12" db="EMBL/GenBank/DDBJ databases">
        <title>Draft genome sequence of Moniliophthora roreri, the causal agent of frosty pod rot of cacao.</title>
        <authorList>
            <person name="Aime M.C."/>
            <person name="Diaz-Valderrama J.R."/>
            <person name="Kijpornyongpan T."/>
            <person name="Phillips-Mora W."/>
        </authorList>
    </citation>
    <scope>NUCLEOTIDE SEQUENCE [LARGE SCALE GENOMIC DNA]</scope>
    <source>
        <strain evidence="1 2">MCA 2952</strain>
    </source>
</reference>
<evidence type="ECO:0000313" key="2">
    <source>
        <dbReference type="Proteomes" id="UP000054988"/>
    </source>
</evidence>
<sequence length="98" mass="10756">MRANYVLFPISPRNSAIAVAHLVAQAKVGHVLVCAEDPTRELLDIALNILKERYTSTISLVRMTVEIYLFCEGTQTTLQYICILSAAPPRPPSSGRGL</sequence>
<accession>A0A0W0FJT4</accession>
<dbReference type="EMBL" id="LATX01001893">
    <property type="protein sequence ID" value="KTB36524.1"/>
    <property type="molecule type" value="Genomic_DNA"/>
</dbReference>